<gene>
    <name evidence="1" type="ORF">G4223_10345</name>
</gene>
<name>A0A7C9UU62_9PROT</name>
<organism evidence="1 2">
    <name type="scientific">Magnetospirillum aberrantis SpK</name>
    <dbReference type="NCBI Taxonomy" id="908842"/>
    <lineage>
        <taxon>Bacteria</taxon>
        <taxon>Pseudomonadati</taxon>
        <taxon>Pseudomonadota</taxon>
        <taxon>Alphaproteobacteria</taxon>
        <taxon>Rhodospirillales</taxon>
        <taxon>Rhodospirillaceae</taxon>
        <taxon>Magnetospirillum</taxon>
    </lineage>
</organism>
<protein>
    <submittedName>
        <fullName evidence="1">Uncharacterized protein</fullName>
    </submittedName>
</protein>
<comment type="caution">
    <text evidence="1">The sequence shown here is derived from an EMBL/GenBank/DDBJ whole genome shotgun (WGS) entry which is preliminary data.</text>
</comment>
<sequence length="192" mass="20986">MQFKSVTAYLKALRDNPDLAMIPLSMVAEWKGISRSAVSEQVKSGNLEGIEIKGKNKVWRGIRPQALFVQEAGIEAQSRQRRDQVRTTLAQAAATGQQISYGEAMAPAGLSSRNPRDRAEIGTLLSELSRESLAGQGILISAIVVQKTTGRPNAQFFALARELGCLRNGADEATFWHDQKARVFRAFSAPSK</sequence>
<dbReference type="EMBL" id="JAAIYP010000037">
    <property type="protein sequence ID" value="NFV80508.1"/>
    <property type="molecule type" value="Genomic_DNA"/>
</dbReference>
<evidence type="ECO:0000313" key="1">
    <source>
        <dbReference type="EMBL" id="NFV80508.1"/>
    </source>
</evidence>
<dbReference type="Proteomes" id="UP000480684">
    <property type="component" value="Unassembled WGS sequence"/>
</dbReference>
<reference evidence="1 2" key="1">
    <citation type="submission" date="2020-02" db="EMBL/GenBank/DDBJ databases">
        <authorList>
            <person name="Dziuba M."/>
            <person name="Kuznetsov B."/>
            <person name="Mardanov A."/>
            <person name="Ravin N."/>
            <person name="Grouzdev D."/>
        </authorList>
    </citation>
    <scope>NUCLEOTIDE SEQUENCE [LARGE SCALE GENOMIC DNA]</scope>
    <source>
        <strain evidence="1 2">SpK</strain>
    </source>
</reference>
<dbReference type="RefSeq" id="WP_163678895.1">
    <property type="nucleotide sequence ID" value="NZ_JAAIYP010000037.1"/>
</dbReference>
<dbReference type="AlphaFoldDB" id="A0A7C9UU62"/>
<accession>A0A7C9UU62</accession>
<proteinExistence type="predicted"/>
<evidence type="ECO:0000313" key="2">
    <source>
        <dbReference type="Proteomes" id="UP000480684"/>
    </source>
</evidence>
<keyword evidence="2" id="KW-1185">Reference proteome</keyword>